<evidence type="ECO:0000256" key="3">
    <source>
        <dbReference type="ARBA" id="ARBA00010136"/>
    </source>
</evidence>
<evidence type="ECO:0000259" key="14">
    <source>
        <dbReference type="Pfam" id="PF11838"/>
    </source>
</evidence>
<evidence type="ECO:0000313" key="16">
    <source>
        <dbReference type="EMBL" id="MCG2612705.1"/>
    </source>
</evidence>
<dbReference type="InterPro" id="IPR024571">
    <property type="entry name" value="ERAP1-like_C_dom"/>
</dbReference>
<dbReference type="SUPFAM" id="SSF63737">
    <property type="entry name" value="Leukotriene A4 hydrolase N-terminal domain"/>
    <property type="match status" value="1"/>
</dbReference>
<dbReference type="CDD" id="cd09602">
    <property type="entry name" value="M1_APN"/>
    <property type="match status" value="1"/>
</dbReference>
<evidence type="ECO:0000256" key="5">
    <source>
        <dbReference type="ARBA" id="ARBA00015611"/>
    </source>
</evidence>
<keyword evidence="12" id="KW-0732">Signal</keyword>
<dbReference type="GO" id="GO:0004177">
    <property type="term" value="F:aminopeptidase activity"/>
    <property type="evidence" value="ECO:0007669"/>
    <property type="project" value="UniProtKB-KW"/>
</dbReference>
<feature type="domain" description="ERAP1-like C-terminal" evidence="14">
    <location>
        <begin position="530"/>
        <end position="835"/>
    </location>
</feature>
<gene>
    <name evidence="16" type="ORF">LZZ85_00375</name>
</gene>
<dbReference type="PANTHER" id="PTHR11533">
    <property type="entry name" value="PROTEASE M1 ZINC METALLOPROTEASE"/>
    <property type="match status" value="1"/>
</dbReference>
<comment type="similarity">
    <text evidence="3">Belongs to the peptidase M1 family.</text>
</comment>
<keyword evidence="7" id="KW-0645">Protease</keyword>
<evidence type="ECO:0000256" key="9">
    <source>
        <dbReference type="ARBA" id="ARBA00022801"/>
    </source>
</evidence>
<evidence type="ECO:0000256" key="7">
    <source>
        <dbReference type="ARBA" id="ARBA00022670"/>
    </source>
</evidence>
<dbReference type="EC" id="3.4.11.2" evidence="4"/>
<evidence type="ECO:0000256" key="12">
    <source>
        <dbReference type="SAM" id="SignalP"/>
    </source>
</evidence>
<evidence type="ECO:0000259" key="15">
    <source>
        <dbReference type="Pfam" id="PF17900"/>
    </source>
</evidence>
<evidence type="ECO:0000256" key="1">
    <source>
        <dbReference type="ARBA" id="ARBA00000098"/>
    </source>
</evidence>
<feature type="signal peptide" evidence="12">
    <location>
        <begin position="1"/>
        <end position="20"/>
    </location>
</feature>
<dbReference type="Pfam" id="PF17900">
    <property type="entry name" value="Peptidase_M1_N"/>
    <property type="match status" value="1"/>
</dbReference>
<evidence type="ECO:0000256" key="6">
    <source>
        <dbReference type="ARBA" id="ARBA00022438"/>
    </source>
</evidence>
<comment type="caution">
    <text evidence="16">The sequence shown here is derived from an EMBL/GenBank/DDBJ whole genome shotgun (WGS) entry which is preliminary data.</text>
</comment>
<dbReference type="Proteomes" id="UP001165367">
    <property type="component" value="Unassembled WGS sequence"/>
</dbReference>
<dbReference type="SUPFAM" id="SSF55486">
    <property type="entry name" value="Metalloproteases ('zincins'), catalytic domain"/>
    <property type="match status" value="1"/>
</dbReference>
<keyword evidence="11" id="KW-0482">Metalloprotease</keyword>
<evidence type="ECO:0000256" key="4">
    <source>
        <dbReference type="ARBA" id="ARBA00012564"/>
    </source>
</evidence>
<keyword evidence="6 16" id="KW-0031">Aminopeptidase</keyword>
<protein>
    <recommendedName>
        <fullName evidence="5">Aminopeptidase N</fullName>
        <ecNumber evidence="4">3.4.11.2</ecNumber>
    </recommendedName>
</protein>
<dbReference type="RefSeq" id="WP_237867934.1">
    <property type="nucleotide sequence ID" value="NZ_JAKLTR010000001.1"/>
</dbReference>
<keyword evidence="9" id="KW-0378">Hydrolase</keyword>
<keyword evidence="10" id="KW-0862">Zinc</keyword>
<evidence type="ECO:0000313" key="17">
    <source>
        <dbReference type="Proteomes" id="UP001165367"/>
    </source>
</evidence>
<comment type="cofactor">
    <cofactor evidence="2">
        <name>Zn(2+)</name>
        <dbReference type="ChEBI" id="CHEBI:29105"/>
    </cofactor>
</comment>
<dbReference type="InterPro" id="IPR050344">
    <property type="entry name" value="Peptidase_M1_aminopeptidases"/>
</dbReference>
<dbReference type="InterPro" id="IPR027268">
    <property type="entry name" value="Peptidase_M4/M1_CTD_sf"/>
</dbReference>
<feature type="chain" id="PRO_5047292602" description="Aminopeptidase N" evidence="12">
    <location>
        <begin position="21"/>
        <end position="846"/>
    </location>
</feature>
<accession>A0ABS9KKB1</accession>
<dbReference type="Gene3D" id="2.60.40.1730">
    <property type="entry name" value="tricorn interacting facor f3 domain"/>
    <property type="match status" value="1"/>
</dbReference>
<evidence type="ECO:0000256" key="8">
    <source>
        <dbReference type="ARBA" id="ARBA00022723"/>
    </source>
</evidence>
<dbReference type="InterPro" id="IPR001930">
    <property type="entry name" value="Peptidase_M1"/>
</dbReference>
<keyword evidence="8" id="KW-0479">Metal-binding</keyword>
<dbReference type="EMBL" id="JAKLTR010000001">
    <property type="protein sequence ID" value="MCG2612705.1"/>
    <property type="molecule type" value="Genomic_DNA"/>
</dbReference>
<dbReference type="PANTHER" id="PTHR11533:SF174">
    <property type="entry name" value="PUROMYCIN-SENSITIVE AMINOPEPTIDASE-RELATED"/>
    <property type="match status" value="1"/>
</dbReference>
<organism evidence="16 17">
    <name type="scientific">Terrimonas ginsenosidimutans</name>
    <dbReference type="NCBI Taxonomy" id="2908004"/>
    <lineage>
        <taxon>Bacteria</taxon>
        <taxon>Pseudomonadati</taxon>
        <taxon>Bacteroidota</taxon>
        <taxon>Chitinophagia</taxon>
        <taxon>Chitinophagales</taxon>
        <taxon>Chitinophagaceae</taxon>
        <taxon>Terrimonas</taxon>
    </lineage>
</organism>
<evidence type="ECO:0000256" key="2">
    <source>
        <dbReference type="ARBA" id="ARBA00001947"/>
    </source>
</evidence>
<reference evidence="16" key="1">
    <citation type="submission" date="2022-01" db="EMBL/GenBank/DDBJ databases">
        <authorList>
            <person name="Jo J.-H."/>
            <person name="Im W.-T."/>
        </authorList>
    </citation>
    <scope>NUCLEOTIDE SEQUENCE</scope>
    <source>
        <strain evidence="16">NA20</strain>
    </source>
</reference>
<dbReference type="InterPro" id="IPR042097">
    <property type="entry name" value="Aminopeptidase_N-like_N_sf"/>
</dbReference>
<dbReference type="Pfam" id="PF11838">
    <property type="entry name" value="ERAP1_C"/>
    <property type="match status" value="1"/>
</dbReference>
<keyword evidence="17" id="KW-1185">Reference proteome</keyword>
<dbReference type="PRINTS" id="PR00756">
    <property type="entry name" value="ALADIPTASE"/>
</dbReference>
<dbReference type="Gene3D" id="1.10.390.10">
    <property type="entry name" value="Neutral Protease Domain 2"/>
    <property type="match status" value="1"/>
</dbReference>
<name>A0ABS9KKB1_9BACT</name>
<proteinExistence type="inferred from homology"/>
<sequence>MRKYLIGFITFITTATSAFSQQITTGVSSELAIYRRAEISAIGYQLHFNIPAVKKENILADETIRFTLKSNNKPLQLDFKQSAEKIRSLSVNGKQFTPRSQQEHIIIPAAQLKKGNNTIEISFIAGDAALNRNNDYLYALLVPDRARTVFPCFDQPDLKAKFSLTLTVPTGWRGLGNGALIDSNQSGTQTTFRFKESDLLPTYLFSFTAGKFNRAAQQTGKSVAELLYRETDPGTNIDSIFQAHTSALRFLEEWTAILYPFQKIGFAAIPDFQYGGMEHPGAVLYKASSLFLKEPTKDQLLSRQTLIAHETAHMWFGDLVTMQWFNDVWMKEVFANFMADKVVEQRLGTEAFQLKFVQDHYPAAYGVDRTSGANPIRQQLENLQEAGSMYGSIIYHKAPIMMRQLEARMGKNNFQKGIREYLKTYANGNATWNELIKILAKYSKEDLYDWNRVWVNEPGRPVFDYTIKYNGNKIAELAMTQHPERGSARIWPQIVTLTLVYADSLHTVQVNMNKASLQIQELTGLEKPNWILFNADGMGYGLFPVDSQGRQKLWQLTSPVSRAAAAINLYENVLAGRAMSPSEFINLLAEGLPLEKEETNLRLLTSYLGNLYWNFTAPDKRTAIAPQLEEALWTAMQAQTNPGSKKVLFRAYQQIGVTQSALGRLYEIWQTQQPPSGLRLAEDDYISLALAIALKNDTATSVLIRQRERLQDEDKKARLSFLMPALSSEPARRDSMLTYLVNHPNEAKESWTATALGYLHHPLRQHTAAKYLPKSLEVLEEIQRKGDIFFPQDWLSAIFGAYQTPEAWKVVEQFLQHHPAYNPRLKAKIEQATDNLFRAQGLIPKQ</sequence>
<dbReference type="InterPro" id="IPR014782">
    <property type="entry name" value="Peptidase_M1_dom"/>
</dbReference>
<feature type="domain" description="Peptidase M1 membrane alanine aminopeptidase" evidence="13">
    <location>
        <begin position="243"/>
        <end position="449"/>
    </location>
</feature>
<dbReference type="Pfam" id="PF01433">
    <property type="entry name" value="Peptidase_M1"/>
    <property type="match status" value="1"/>
</dbReference>
<evidence type="ECO:0000259" key="13">
    <source>
        <dbReference type="Pfam" id="PF01433"/>
    </source>
</evidence>
<feature type="domain" description="Aminopeptidase N-like N-terminal" evidence="15">
    <location>
        <begin position="44"/>
        <end position="204"/>
    </location>
</feature>
<dbReference type="InterPro" id="IPR045357">
    <property type="entry name" value="Aminopeptidase_N-like_N"/>
</dbReference>
<evidence type="ECO:0000256" key="10">
    <source>
        <dbReference type="ARBA" id="ARBA00022833"/>
    </source>
</evidence>
<evidence type="ECO:0000256" key="11">
    <source>
        <dbReference type="ARBA" id="ARBA00023049"/>
    </source>
</evidence>
<comment type="catalytic activity">
    <reaction evidence="1">
        <text>Release of an N-terminal amino acid, Xaa-|-Yaa- from a peptide, amide or arylamide. Xaa is preferably Ala, but may be most amino acids including Pro (slow action). When a terminal hydrophobic residue is followed by a prolyl residue, the two may be released as an intact Xaa-Pro dipeptide.</text>
        <dbReference type="EC" id="3.4.11.2"/>
    </reaction>
</comment>